<dbReference type="InterPro" id="IPR045455">
    <property type="entry name" value="NrS-1_pol-like_helicase"/>
</dbReference>
<evidence type="ECO:0000256" key="1">
    <source>
        <dbReference type="ARBA" id="ARBA00022741"/>
    </source>
</evidence>
<dbReference type="Gene3D" id="3.40.50.300">
    <property type="entry name" value="P-loop containing nucleotide triphosphate hydrolases"/>
    <property type="match status" value="1"/>
</dbReference>
<dbReference type="Pfam" id="PF19263">
    <property type="entry name" value="DUF5906"/>
    <property type="match status" value="1"/>
</dbReference>
<evidence type="ECO:0000256" key="2">
    <source>
        <dbReference type="ARBA" id="ARBA00022801"/>
    </source>
</evidence>
<dbReference type="InterPro" id="IPR014818">
    <property type="entry name" value="Phage/plasmid_primase_P4_C"/>
</dbReference>
<evidence type="ECO:0000256" key="3">
    <source>
        <dbReference type="ARBA" id="ARBA00022840"/>
    </source>
</evidence>
<dbReference type="Pfam" id="PF08706">
    <property type="entry name" value="D5_N"/>
    <property type="match status" value="1"/>
</dbReference>
<keyword evidence="3" id="KW-0067">ATP-binding</keyword>
<keyword evidence="5" id="KW-0347">Helicase</keyword>
<dbReference type="InterPro" id="IPR027417">
    <property type="entry name" value="P-loop_NTPase"/>
</dbReference>
<dbReference type="InterPro" id="IPR006500">
    <property type="entry name" value="Helicase_put_C_phage/plasmid"/>
</dbReference>
<dbReference type="GO" id="GO:0016787">
    <property type="term" value="F:hydrolase activity"/>
    <property type="evidence" value="ECO:0007669"/>
    <property type="project" value="UniProtKB-KW"/>
</dbReference>
<organism evidence="5">
    <name type="scientific">Siphoviridae sp. ctXYk3</name>
    <dbReference type="NCBI Taxonomy" id="2827886"/>
    <lineage>
        <taxon>Viruses</taxon>
        <taxon>Duplodnaviria</taxon>
        <taxon>Heunggongvirae</taxon>
        <taxon>Uroviricota</taxon>
        <taxon>Caudoviricetes</taxon>
    </lineage>
</organism>
<evidence type="ECO:0000259" key="4">
    <source>
        <dbReference type="PROSITE" id="PS51206"/>
    </source>
</evidence>
<protein>
    <submittedName>
        <fullName evidence="5">Superfamily 3 helicase</fullName>
    </submittedName>
</protein>
<dbReference type="SMART" id="SM00885">
    <property type="entry name" value="D5_N"/>
    <property type="match status" value="1"/>
</dbReference>
<dbReference type="PANTHER" id="PTHR35372">
    <property type="entry name" value="ATP BINDING PROTEIN-RELATED"/>
    <property type="match status" value="1"/>
</dbReference>
<dbReference type="InterPro" id="IPR051620">
    <property type="entry name" value="ORF904-like_C"/>
</dbReference>
<dbReference type="PROSITE" id="PS51206">
    <property type="entry name" value="SF3_HELICASE_1"/>
    <property type="match status" value="1"/>
</dbReference>
<reference evidence="5" key="1">
    <citation type="journal article" date="2021" name="Proc. Natl. Acad. Sci. U.S.A.">
        <title>A Catalog of Tens of Thousands of Viruses from Human Metagenomes Reveals Hidden Associations with Chronic Diseases.</title>
        <authorList>
            <person name="Tisza M.J."/>
            <person name="Buck C.B."/>
        </authorList>
    </citation>
    <scope>NUCLEOTIDE SEQUENCE</scope>
    <source>
        <strain evidence="5">CtXYk3</strain>
    </source>
</reference>
<keyword evidence="1" id="KW-0547">Nucleotide-binding</keyword>
<dbReference type="SUPFAM" id="SSF52540">
    <property type="entry name" value="P-loop containing nucleoside triphosphate hydrolases"/>
    <property type="match status" value="1"/>
</dbReference>
<proteinExistence type="predicted"/>
<dbReference type="GO" id="GO:0004386">
    <property type="term" value="F:helicase activity"/>
    <property type="evidence" value="ECO:0007669"/>
    <property type="project" value="UniProtKB-KW"/>
</dbReference>
<sequence>MRGDIIMSDNTKKDPQVDIDQLFITRNGKTIADERLSDKLYHIKEERPERSSESDSGYEWSEMGLAELFSVVYKNEVKYCEGYKSWFVYNDHIWDKDPNGHATAGKLQEFTRLLNIYAWDIAEEEIRNAYTKFTKKLEDRRVRDRVQKDAITELSVEPTIFDANPYLINCKNGTYNLKTHKFTEHRWEDFLTMSTKFGYGRFKYKSERWLKFIDEITEGDKHKADFLQRALGYSLLGESNEECMFILHGKTTRNGKSTLLNTICRMLGDYSTVANVQLICKGSSQKSQSATPEIMALKGRRFVTMAENEDDSRLDESKIKQFTGGEEITGRALYQAPITFLPQFSLWLSCNDLPEVTDKSLFTSERLKVVEFNRHFSQAEQDKHLKSELLTEENMRGIFAWLIEGYKKYKKHGLSVSDDMQKVIKRYEEDCDVVLQFLNCRCERVDDGKLTKVKEIHTAYKSWAKGEGLQVMSSRKFRAEIDRHPEWYDRKSTKDGYVAYEGLKLKEIM</sequence>
<accession>A0A8S5T3R9</accession>
<dbReference type="PANTHER" id="PTHR35372:SF2">
    <property type="entry name" value="SF3 HELICASE DOMAIN-CONTAINING PROTEIN"/>
    <property type="match status" value="1"/>
</dbReference>
<dbReference type="EMBL" id="BK032743">
    <property type="protein sequence ID" value="DAF57894.1"/>
    <property type="molecule type" value="Genomic_DNA"/>
</dbReference>
<name>A0A8S5T3R9_9CAUD</name>
<dbReference type="NCBIfam" id="TIGR01613">
    <property type="entry name" value="primase_Cterm"/>
    <property type="match status" value="1"/>
</dbReference>
<keyword evidence="2" id="KW-0378">Hydrolase</keyword>
<feature type="domain" description="SF3 helicase" evidence="4">
    <location>
        <begin position="222"/>
        <end position="385"/>
    </location>
</feature>
<dbReference type="InterPro" id="IPR014015">
    <property type="entry name" value="Helicase_SF3_DNA-vir"/>
</dbReference>
<evidence type="ECO:0000313" key="5">
    <source>
        <dbReference type="EMBL" id="DAF57894.1"/>
    </source>
</evidence>
<dbReference type="GO" id="GO:0005524">
    <property type="term" value="F:ATP binding"/>
    <property type="evidence" value="ECO:0007669"/>
    <property type="project" value="UniProtKB-KW"/>
</dbReference>